<keyword evidence="1 6" id="KW-0489">Methyltransferase</keyword>
<proteinExistence type="predicted"/>
<dbReference type="InterPro" id="IPR008854">
    <property type="entry name" value="TPMT"/>
</dbReference>
<feature type="region of interest" description="Disordered" evidence="4">
    <location>
        <begin position="1"/>
        <end position="44"/>
    </location>
</feature>
<evidence type="ECO:0000259" key="5">
    <source>
        <dbReference type="Pfam" id="PF13649"/>
    </source>
</evidence>
<dbReference type="Pfam" id="PF13649">
    <property type="entry name" value="Methyltransf_25"/>
    <property type="match status" value="1"/>
</dbReference>
<dbReference type="PANTHER" id="PTHR43464:SF19">
    <property type="entry name" value="UBIQUINONE BIOSYNTHESIS O-METHYLTRANSFERASE, MITOCHONDRIAL"/>
    <property type="match status" value="1"/>
</dbReference>
<gene>
    <name evidence="6" type="ORF">ACFYXI_15480</name>
</gene>
<feature type="domain" description="Methyltransferase" evidence="5">
    <location>
        <begin position="62"/>
        <end position="156"/>
    </location>
</feature>
<dbReference type="PROSITE" id="PS51585">
    <property type="entry name" value="SAM_MT_TPMT"/>
    <property type="match status" value="1"/>
</dbReference>
<evidence type="ECO:0000313" key="6">
    <source>
        <dbReference type="EMBL" id="MFF3666999.1"/>
    </source>
</evidence>
<dbReference type="RefSeq" id="WP_387411781.1">
    <property type="nucleotide sequence ID" value="NZ_CP191998.1"/>
</dbReference>
<evidence type="ECO:0000256" key="4">
    <source>
        <dbReference type="SAM" id="MobiDB-lite"/>
    </source>
</evidence>
<sequence length="217" mass="23115">MSERSKTLADDPYGGRRPTSHERQSGEPWDASYQDGPAPWDIDGPQPALVRLASRGGLAGTVLDAGCGSGDNTLHVASLGLRVLGVDVAETALEQARAKARERGLEAEFAVADALRLGDLGREFDTVLDSGLFHTFDGEERPEYVSGLASVTAHGGTLYVLCFSDEGPEPGPHPVSREELTAAFSSGWSIAAIEPERVLTRRHPDGAPGWLATIKRI</sequence>
<dbReference type="SUPFAM" id="SSF53335">
    <property type="entry name" value="S-adenosyl-L-methionine-dependent methyltransferases"/>
    <property type="match status" value="1"/>
</dbReference>
<evidence type="ECO:0000256" key="3">
    <source>
        <dbReference type="ARBA" id="ARBA00022691"/>
    </source>
</evidence>
<name>A0ABW6SPU2_9ACTN</name>
<evidence type="ECO:0000256" key="2">
    <source>
        <dbReference type="ARBA" id="ARBA00022679"/>
    </source>
</evidence>
<dbReference type="InterPro" id="IPR029063">
    <property type="entry name" value="SAM-dependent_MTases_sf"/>
</dbReference>
<protein>
    <submittedName>
        <fullName evidence="6">Class I SAM-dependent methyltransferase</fullName>
        <ecNumber evidence="6">2.1.-.-</ecNumber>
    </submittedName>
</protein>
<dbReference type="CDD" id="cd02440">
    <property type="entry name" value="AdoMet_MTases"/>
    <property type="match status" value="1"/>
</dbReference>
<dbReference type="PANTHER" id="PTHR43464">
    <property type="entry name" value="METHYLTRANSFERASE"/>
    <property type="match status" value="1"/>
</dbReference>
<dbReference type="Proteomes" id="UP001602013">
    <property type="component" value="Unassembled WGS sequence"/>
</dbReference>
<organism evidence="6 7">
    <name type="scientific">Microtetraspora malaysiensis</name>
    <dbReference type="NCBI Taxonomy" id="161358"/>
    <lineage>
        <taxon>Bacteria</taxon>
        <taxon>Bacillati</taxon>
        <taxon>Actinomycetota</taxon>
        <taxon>Actinomycetes</taxon>
        <taxon>Streptosporangiales</taxon>
        <taxon>Streptosporangiaceae</taxon>
        <taxon>Microtetraspora</taxon>
    </lineage>
</organism>
<dbReference type="GO" id="GO:0008168">
    <property type="term" value="F:methyltransferase activity"/>
    <property type="evidence" value="ECO:0007669"/>
    <property type="project" value="UniProtKB-KW"/>
</dbReference>
<dbReference type="EC" id="2.1.-.-" evidence="6"/>
<comment type="caution">
    <text evidence="6">The sequence shown here is derived from an EMBL/GenBank/DDBJ whole genome shotgun (WGS) entry which is preliminary data.</text>
</comment>
<keyword evidence="7" id="KW-1185">Reference proteome</keyword>
<keyword evidence="3" id="KW-0949">S-adenosyl-L-methionine</keyword>
<evidence type="ECO:0000313" key="7">
    <source>
        <dbReference type="Proteomes" id="UP001602013"/>
    </source>
</evidence>
<dbReference type="Gene3D" id="3.40.50.150">
    <property type="entry name" value="Vaccinia Virus protein VP39"/>
    <property type="match status" value="1"/>
</dbReference>
<keyword evidence="2 6" id="KW-0808">Transferase</keyword>
<dbReference type="InterPro" id="IPR041698">
    <property type="entry name" value="Methyltransf_25"/>
</dbReference>
<reference evidence="6 7" key="1">
    <citation type="submission" date="2024-10" db="EMBL/GenBank/DDBJ databases">
        <title>The Natural Products Discovery Center: Release of the First 8490 Sequenced Strains for Exploring Actinobacteria Biosynthetic Diversity.</title>
        <authorList>
            <person name="Kalkreuter E."/>
            <person name="Kautsar S.A."/>
            <person name="Yang D."/>
            <person name="Bader C.D."/>
            <person name="Teijaro C.N."/>
            <person name="Fluegel L."/>
            <person name="Davis C.M."/>
            <person name="Simpson J.R."/>
            <person name="Lauterbach L."/>
            <person name="Steele A.D."/>
            <person name="Gui C."/>
            <person name="Meng S."/>
            <person name="Li G."/>
            <person name="Viehrig K."/>
            <person name="Ye F."/>
            <person name="Su P."/>
            <person name="Kiefer A.F."/>
            <person name="Nichols A."/>
            <person name="Cepeda A.J."/>
            <person name="Yan W."/>
            <person name="Fan B."/>
            <person name="Jiang Y."/>
            <person name="Adhikari A."/>
            <person name="Zheng C.-J."/>
            <person name="Schuster L."/>
            <person name="Cowan T.M."/>
            <person name="Smanski M.J."/>
            <person name="Chevrette M.G."/>
            <person name="De Carvalho L.P.S."/>
            <person name="Shen B."/>
        </authorList>
    </citation>
    <scope>NUCLEOTIDE SEQUENCE [LARGE SCALE GENOMIC DNA]</scope>
    <source>
        <strain evidence="6 7">NPDC002173</strain>
    </source>
</reference>
<dbReference type="GO" id="GO:0032259">
    <property type="term" value="P:methylation"/>
    <property type="evidence" value="ECO:0007669"/>
    <property type="project" value="UniProtKB-KW"/>
</dbReference>
<evidence type="ECO:0000256" key="1">
    <source>
        <dbReference type="ARBA" id="ARBA00022603"/>
    </source>
</evidence>
<accession>A0ABW6SPU2</accession>
<dbReference type="EMBL" id="JBIASD010000009">
    <property type="protein sequence ID" value="MFF3666999.1"/>
    <property type="molecule type" value="Genomic_DNA"/>
</dbReference>